<organism evidence="1 2">
    <name type="scientific">Venturia nashicola</name>
    <dbReference type="NCBI Taxonomy" id="86259"/>
    <lineage>
        <taxon>Eukaryota</taxon>
        <taxon>Fungi</taxon>
        <taxon>Dikarya</taxon>
        <taxon>Ascomycota</taxon>
        <taxon>Pezizomycotina</taxon>
        <taxon>Dothideomycetes</taxon>
        <taxon>Pleosporomycetidae</taxon>
        <taxon>Venturiales</taxon>
        <taxon>Venturiaceae</taxon>
        <taxon>Venturia</taxon>
    </lineage>
</organism>
<proteinExistence type="predicted"/>
<sequence length="231" mass="26906">MVRAVKSRIDDSRDTNSEIMKAETIVIVYKWHSSEDEVTHITFQSHNLEDLPTGSYHGYRPGEKRIYTRFFQWIENLPVSVKTTSEEDNSRMPPALYEQWQNSGEAFGHWIKDRKFIGNKAERVSMKIPFALFDYWHDHGHQDDNEENKVRLYSLYQELHARPATSKMLRPVVKPLAKPDDNPEAYAPGAFRLGIQAYEEDMSIRPGTNRVDSALNNDAASDNPRRWCGFW</sequence>
<reference evidence="1 2" key="1">
    <citation type="submission" date="2019-04" db="EMBL/GenBank/DDBJ databases">
        <title>High contiguity whole genome sequence and gene annotation resource for two Venturia nashicola isolates.</title>
        <authorList>
            <person name="Prokchorchik M."/>
            <person name="Won K."/>
            <person name="Lee Y."/>
            <person name="Choi E.D."/>
            <person name="Segonzac C."/>
            <person name="Sohn K.H."/>
        </authorList>
    </citation>
    <scope>NUCLEOTIDE SEQUENCE [LARGE SCALE GENOMIC DNA]</scope>
    <source>
        <strain evidence="1 2">PRI2</strain>
    </source>
</reference>
<name>A0A4Z1PAD1_9PEZI</name>
<accession>A0A4Z1PAD1</accession>
<evidence type="ECO:0000313" key="1">
    <source>
        <dbReference type="EMBL" id="TID21656.1"/>
    </source>
</evidence>
<dbReference type="AlphaFoldDB" id="A0A4Z1PAD1"/>
<evidence type="ECO:0000313" key="2">
    <source>
        <dbReference type="Proteomes" id="UP000298493"/>
    </source>
</evidence>
<comment type="caution">
    <text evidence="1">The sequence shown here is derived from an EMBL/GenBank/DDBJ whole genome shotgun (WGS) entry which is preliminary data.</text>
</comment>
<dbReference type="Proteomes" id="UP000298493">
    <property type="component" value="Unassembled WGS sequence"/>
</dbReference>
<gene>
    <name evidence="1" type="ORF">E6O75_ATG05051</name>
</gene>
<protein>
    <submittedName>
        <fullName evidence="1">Uncharacterized protein</fullName>
    </submittedName>
</protein>
<dbReference type="EMBL" id="SNSC02000009">
    <property type="protein sequence ID" value="TID21656.1"/>
    <property type="molecule type" value="Genomic_DNA"/>
</dbReference>
<keyword evidence="2" id="KW-1185">Reference proteome</keyword>